<keyword evidence="3" id="KW-0274">FAD</keyword>
<dbReference type="Pfam" id="PF00743">
    <property type="entry name" value="FMO-like"/>
    <property type="match status" value="1"/>
</dbReference>
<proteinExistence type="inferred from homology"/>
<sequence length="525" mass="59464">MQTQQKNICVIGAGCSGLVAIKELLDEGHQVTCFETLDKPGGNFYCSDNVEISGSYDSTMLTISNYMMAYSSYPPALSEQRKFWSAREYQEYLLDFTKHFSLDQHITYENAVNNVKKLDNGKFHVDVRSTHDETQVSSFTFDAIAVCTGSSRVPKYIDIKGLETFKGDVYHSAFYKNSKPYTGRSALCIGMGETGVDVASEIAGVAGKCMLSLRQRQPSVERFPLAKEHPSDAYTSHFLYAMPVSAGNARMKLQFKAMKKFGKEEKTRAFADWNLKAGNYFNYFNLKSDVFVDRIVDNKMAVNTSGIDYLGEDYVAFNDGHKESIDMIMLNTGYTDKFDFLEDIKLPDMRQLYKHMIHPDLGCDIVFIGWARPAVGGVPACSEMQSRYFALLCSGKKQLPEMHKLKQLIAQQAFYEDEVYFKNRNVRSLVHYTGYMADFSKVIGCSPWRLSTFLNPILTYRLWVGSQMPSFYRLYGPHSNYDEAKKSIFNVPIAFNLIEAAVLTTYTLLTRGLATLGIIKADPKY</sequence>
<dbReference type="InterPro" id="IPR036188">
    <property type="entry name" value="FAD/NAD-bd_sf"/>
</dbReference>
<evidence type="ECO:0000256" key="1">
    <source>
        <dbReference type="ARBA" id="ARBA00009183"/>
    </source>
</evidence>
<evidence type="ECO:0000256" key="5">
    <source>
        <dbReference type="ARBA" id="ARBA00023002"/>
    </source>
</evidence>
<name>A0A1L0A9U1_9GAMM</name>
<evidence type="ECO:0000256" key="2">
    <source>
        <dbReference type="ARBA" id="ARBA00022630"/>
    </source>
</evidence>
<dbReference type="InterPro" id="IPR000960">
    <property type="entry name" value="Flavin_mOase"/>
</dbReference>
<keyword evidence="6" id="KW-0503">Monooxygenase</keyword>
<evidence type="ECO:0000313" key="6">
    <source>
        <dbReference type="EMBL" id="SGZ08233.1"/>
    </source>
</evidence>
<dbReference type="GO" id="GO:0050661">
    <property type="term" value="F:NADP binding"/>
    <property type="evidence" value="ECO:0007669"/>
    <property type="project" value="InterPro"/>
</dbReference>
<dbReference type="AlphaFoldDB" id="A0A1L0A9U1"/>
<evidence type="ECO:0000256" key="3">
    <source>
        <dbReference type="ARBA" id="ARBA00022827"/>
    </source>
</evidence>
<dbReference type="GO" id="GO:0004499">
    <property type="term" value="F:N,N-dimethylaniline monooxygenase activity"/>
    <property type="evidence" value="ECO:0007669"/>
    <property type="project" value="InterPro"/>
</dbReference>
<dbReference type="EMBL" id="FPLD01000091">
    <property type="protein sequence ID" value="SGZ08233.1"/>
    <property type="molecule type" value="Genomic_DNA"/>
</dbReference>
<dbReference type="GO" id="GO:0050660">
    <property type="term" value="F:flavin adenine dinucleotide binding"/>
    <property type="evidence" value="ECO:0007669"/>
    <property type="project" value="InterPro"/>
</dbReference>
<keyword evidence="2" id="KW-0285">Flavoprotein</keyword>
<gene>
    <name evidence="6" type="ORF">NVI5450_3296</name>
</gene>
<comment type="similarity">
    <text evidence="1">Belongs to the FMO family.</text>
</comment>
<dbReference type="PIRSF" id="PIRSF000332">
    <property type="entry name" value="FMO"/>
    <property type="match status" value="1"/>
</dbReference>
<organism evidence="6 7">
    <name type="scientific">Moritella viscosa</name>
    <dbReference type="NCBI Taxonomy" id="80854"/>
    <lineage>
        <taxon>Bacteria</taxon>
        <taxon>Pseudomonadati</taxon>
        <taxon>Pseudomonadota</taxon>
        <taxon>Gammaproteobacteria</taxon>
        <taxon>Alteromonadales</taxon>
        <taxon>Moritellaceae</taxon>
        <taxon>Moritella</taxon>
    </lineage>
</organism>
<protein>
    <submittedName>
        <fullName evidence="6">Flavin-binding monooxygenase-like subfamily</fullName>
    </submittedName>
</protein>
<evidence type="ECO:0000256" key="4">
    <source>
        <dbReference type="ARBA" id="ARBA00022857"/>
    </source>
</evidence>
<dbReference type="InterPro" id="IPR050346">
    <property type="entry name" value="FMO-like"/>
</dbReference>
<dbReference type="Gene3D" id="3.50.50.60">
    <property type="entry name" value="FAD/NAD(P)-binding domain"/>
    <property type="match status" value="1"/>
</dbReference>
<dbReference type="SUPFAM" id="SSF51905">
    <property type="entry name" value="FAD/NAD(P)-binding domain"/>
    <property type="match status" value="1"/>
</dbReference>
<dbReference type="Proteomes" id="UP000183794">
    <property type="component" value="Unassembled WGS sequence"/>
</dbReference>
<accession>A0A1L0A9U1</accession>
<evidence type="ECO:0000313" key="7">
    <source>
        <dbReference type="Proteomes" id="UP000183794"/>
    </source>
</evidence>
<dbReference type="PANTHER" id="PTHR23023">
    <property type="entry name" value="DIMETHYLANILINE MONOOXYGENASE"/>
    <property type="match status" value="1"/>
</dbReference>
<keyword evidence="5" id="KW-0560">Oxidoreductase</keyword>
<dbReference type="InterPro" id="IPR020946">
    <property type="entry name" value="Flavin_mOase-like"/>
</dbReference>
<dbReference type="PRINTS" id="PR00370">
    <property type="entry name" value="FMOXYGENASE"/>
</dbReference>
<dbReference type="RefSeq" id="WP_052678358.1">
    <property type="nucleotide sequence ID" value="NZ_FPLD01000091.1"/>
</dbReference>
<keyword evidence="4" id="KW-0521">NADP</keyword>
<reference evidence="6 7" key="1">
    <citation type="submission" date="2016-11" db="EMBL/GenBank/DDBJ databases">
        <authorList>
            <person name="Jaros S."/>
            <person name="Januszkiewicz K."/>
            <person name="Wedrychowicz H."/>
        </authorList>
    </citation>
    <scope>NUCLEOTIDE SEQUENCE [LARGE SCALE GENOMIC DNA]</scope>
    <source>
        <strain evidence="6">NVI 5450</strain>
    </source>
</reference>